<accession>A0A7X9FU12</accession>
<name>A0A7X9FU12_9DELT</name>
<dbReference type="SUPFAM" id="SSF55729">
    <property type="entry name" value="Acyl-CoA N-acyltransferases (Nat)"/>
    <property type="match status" value="1"/>
</dbReference>
<dbReference type="CDD" id="cd04301">
    <property type="entry name" value="NAT_SF"/>
    <property type="match status" value="1"/>
</dbReference>
<evidence type="ECO:0000313" key="1">
    <source>
        <dbReference type="EMBL" id="NMC63881.1"/>
    </source>
</evidence>
<dbReference type="Proteomes" id="UP000524246">
    <property type="component" value="Unassembled WGS sequence"/>
</dbReference>
<dbReference type="GO" id="GO:0016740">
    <property type="term" value="F:transferase activity"/>
    <property type="evidence" value="ECO:0007669"/>
    <property type="project" value="UniProtKB-KW"/>
</dbReference>
<organism evidence="1 2">
    <name type="scientific">SAR324 cluster bacterium</name>
    <dbReference type="NCBI Taxonomy" id="2024889"/>
    <lineage>
        <taxon>Bacteria</taxon>
        <taxon>Deltaproteobacteria</taxon>
        <taxon>SAR324 cluster</taxon>
    </lineage>
</organism>
<dbReference type="AlphaFoldDB" id="A0A7X9FU12"/>
<keyword evidence="1" id="KW-0808">Transferase</keyword>
<evidence type="ECO:0000313" key="2">
    <source>
        <dbReference type="Proteomes" id="UP000524246"/>
    </source>
</evidence>
<comment type="caution">
    <text evidence="1">The sequence shown here is derived from an EMBL/GenBank/DDBJ whole genome shotgun (WGS) entry which is preliminary data.</text>
</comment>
<dbReference type="Gene3D" id="3.40.630.30">
    <property type="match status" value="1"/>
</dbReference>
<dbReference type="EMBL" id="JAAZON010000547">
    <property type="protein sequence ID" value="NMC63881.1"/>
    <property type="molecule type" value="Genomic_DNA"/>
</dbReference>
<protein>
    <submittedName>
        <fullName evidence="1">GNAT family N-acetyltransferase</fullName>
    </submittedName>
</protein>
<gene>
    <name evidence="1" type="ORF">GYA55_12025</name>
</gene>
<dbReference type="InterPro" id="IPR016181">
    <property type="entry name" value="Acyl_CoA_acyltransferase"/>
</dbReference>
<proteinExistence type="predicted"/>
<sequence>MEHFDLWTIYEGDSNHVIAGAITNMVKSGGQKFGWIPYLFTEGDSRRQGIGKKMDELICSEAASQGAIGMFLEIVDPKRISVEEREREIRFYNQGLDETLFSPEGRLAFWKACDYQEVGMHFISVGYETPYMLMFKYLSPEQIGSKTISAKTVNEAILCNLGWRIQREILNSSR</sequence>
<reference evidence="1 2" key="1">
    <citation type="journal article" date="2020" name="Biotechnol. Biofuels">
        <title>New insights from the biogas microbiome by comprehensive genome-resolved metagenomics of nearly 1600 species originating from multiple anaerobic digesters.</title>
        <authorList>
            <person name="Campanaro S."/>
            <person name="Treu L."/>
            <person name="Rodriguez-R L.M."/>
            <person name="Kovalovszki A."/>
            <person name="Ziels R.M."/>
            <person name="Maus I."/>
            <person name="Zhu X."/>
            <person name="Kougias P.G."/>
            <person name="Basile A."/>
            <person name="Luo G."/>
            <person name="Schluter A."/>
            <person name="Konstantinidis K.T."/>
            <person name="Angelidaki I."/>
        </authorList>
    </citation>
    <scope>NUCLEOTIDE SEQUENCE [LARGE SCALE GENOMIC DNA]</scope>
    <source>
        <strain evidence="1">AS27yjCOA_65</strain>
    </source>
</reference>